<protein>
    <submittedName>
        <fullName evidence="4">Putative acetyltransferase</fullName>
        <ecNumber evidence="4">2.3.1.-</ecNumber>
    </submittedName>
</protein>
<dbReference type="PROSITE" id="PS51186">
    <property type="entry name" value="GNAT"/>
    <property type="match status" value="1"/>
</dbReference>
<dbReference type="EC" id="2.3.1.-" evidence="4"/>
<dbReference type="Proteomes" id="UP000530564">
    <property type="component" value="Unassembled WGS sequence"/>
</dbReference>
<dbReference type="CDD" id="cd04301">
    <property type="entry name" value="NAT_SF"/>
    <property type="match status" value="1"/>
</dbReference>
<dbReference type="InterPro" id="IPR050832">
    <property type="entry name" value="Bact_Acetyltransf"/>
</dbReference>
<comment type="caution">
    <text evidence="4">The sequence shown here is derived from an EMBL/GenBank/DDBJ whole genome shotgun (WGS) entry which is preliminary data.</text>
</comment>
<evidence type="ECO:0000313" key="5">
    <source>
        <dbReference type="Proteomes" id="UP000530564"/>
    </source>
</evidence>
<sequence>MSEPIIRATTAGDATQVLALYRAAAGGSGGLARRPEEMDLAYVEGFLAKAHAGGVSLGAWIDGRLAGEIHASRIGPDQFAHVLSDLTVAVDPAWQGKGVGRALFAALFAAARELSPTVTRIELMAREGNIDAIRLYERLGFVMEGRFVQRVRMPDGRLEDDIAMGLLLTPA</sequence>
<keyword evidence="5" id="KW-1185">Reference proteome</keyword>
<dbReference type="Pfam" id="PF00583">
    <property type="entry name" value="Acetyltransf_1"/>
    <property type="match status" value="1"/>
</dbReference>
<proteinExistence type="predicted"/>
<dbReference type="RefSeq" id="WP_183769389.1">
    <property type="nucleotide sequence ID" value="NZ_JACIDK010000001.1"/>
</dbReference>
<dbReference type="EMBL" id="JACIDK010000001">
    <property type="protein sequence ID" value="MBB3889373.1"/>
    <property type="molecule type" value="Genomic_DNA"/>
</dbReference>
<gene>
    <name evidence="4" type="ORF">GGQ61_000070</name>
</gene>
<dbReference type="PANTHER" id="PTHR43877">
    <property type="entry name" value="AMINOALKYLPHOSPHONATE N-ACETYLTRANSFERASE-RELATED-RELATED"/>
    <property type="match status" value="1"/>
</dbReference>
<dbReference type="InterPro" id="IPR016181">
    <property type="entry name" value="Acyl_CoA_acyltransferase"/>
</dbReference>
<dbReference type="Gene3D" id="3.40.630.30">
    <property type="match status" value="1"/>
</dbReference>
<evidence type="ECO:0000256" key="2">
    <source>
        <dbReference type="ARBA" id="ARBA00023315"/>
    </source>
</evidence>
<evidence type="ECO:0000259" key="3">
    <source>
        <dbReference type="PROSITE" id="PS51186"/>
    </source>
</evidence>
<evidence type="ECO:0000313" key="4">
    <source>
        <dbReference type="EMBL" id="MBB3889373.1"/>
    </source>
</evidence>
<dbReference type="SUPFAM" id="SSF55729">
    <property type="entry name" value="Acyl-CoA N-acyltransferases (Nat)"/>
    <property type="match status" value="1"/>
</dbReference>
<name>A0A839ZVE6_9CAUL</name>
<keyword evidence="1 4" id="KW-0808">Transferase</keyword>
<keyword evidence="2 4" id="KW-0012">Acyltransferase</keyword>
<accession>A0A839ZVE6</accession>
<reference evidence="4 5" key="1">
    <citation type="submission" date="2020-08" db="EMBL/GenBank/DDBJ databases">
        <title>Genomic Encyclopedia of Type Strains, Phase IV (KMG-IV): sequencing the most valuable type-strain genomes for metagenomic binning, comparative biology and taxonomic classification.</title>
        <authorList>
            <person name="Goeker M."/>
        </authorList>
    </citation>
    <scope>NUCLEOTIDE SEQUENCE [LARGE SCALE GENOMIC DNA]</scope>
    <source>
        <strain evidence="4 5">DSM 21793</strain>
    </source>
</reference>
<organism evidence="4 5">
    <name type="scientific">Phenylobacterium haematophilum</name>
    <dbReference type="NCBI Taxonomy" id="98513"/>
    <lineage>
        <taxon>Bacteria</taxon>
        <taxon>Pseudomonadati</taxon>
        <taxon>Pseudomonadota</taxon>
        <taxon>Alphaproteobacteria</taxon>
        <taxon>Caulobacterales</taxon>
        <taxon>Caulobacteraceae</taxon>
        <taxon>Phenylobacterium</taxon>
    </lineage>
</organism>
<dbReference type="AlphaFoldDB" id="A0A839ZVE6"/>
<evidence type="ECO:0000256" key="1">
    <source>
        <dbReference type="ARBA" id="ARBA00022679"/>
    </source>
</evidence>
<feature type="domain" description="N-acetyltransferase" evidence="3">
    <location>
        <begin position="4"/>
        <end position="169"/>
    </location>
</feature>
<dbReference type="InterPro" id="IPR000182">
    <property type="entry name" value="GNAT_dom"/>
</dbReference>
<dbReference type="GO" id="GO:0016747">
    <property type="term" value="F:acyltransferase activity, transferring groups other than amino-acyl groups"/>
    <property type="evidence" value="ECO:0007669"/>
    <property type="project" value="InterPro"/>
</dbReference>